<dbReference type="InterPro" id="IPR010994">
    <property type="entry name" value="RuvA_2-like"/>
</dbReference>
<evidence type="ECO:0000313" key="3">
    <source>
        <dbReference type="EMBL" id="KJD46717.1"/>
    </source>
</evidence>
<dbReference type="PANTHER" id="PTHR21180">
    <property type="entry name" value="ENDONUCLEASE/EXONUCLEASE/PHOSPHATASE FAMILY DOMAIN-CONTAINING PROTEIN 1"/>
    <property type="match status" value="1"/>
</dbReference>
<dbReference type="RefSeq" id="WP_044645171.1">
    <property type="nucleotide sequence ID" value="NZ_JTHP01000006.1"/>
</dbReference>
<keyword evidence="4" id="KW-1185">Reference proteome</keyword>
<dbReference type="NCBIfam" id="TIGR00426">
    <property type="entry name" value="competence protein ComEA helix-hairpin-helix repeat region"/>
    <property type="match status" value="1"/>
</dbReference>
<evidence type="ECO:0000259" key="2">
    <source>
        <dbReference type="SMART" id="SM00278"/>
    </source>
</evidence>
<feature type="domain" description="Helix-hairpin-helix DNA-binding motif class 1" evidence="2">
    <location>
        <begin position="162"/>
        <end position="181"/>
    </location>
</feature>
<dbReference type="GO" id="GO:0015627">
    <property type="term" value="C:type II protein secretion system complex"/>
    <property type="evidence" value="ECO:0007669"/>
    <property type="project" value="TreeGrafter"/>
</dbReference>
<dbReference type="EMBL" id="JTHP01000006">
    <property type="protein sequence ID" value="KJD46717.1"/>
    <property type="molecule type" value="Genomic_DNA"/>
</dbReference>
<dbReference type="PANTHER" id="PTHR21180:SF32">
    <property type="entry name" value="ENDONUCLEASE_EXONUCLEASE_PHOSPHATASE FAMILY DOMAIN-CONTAINING PROTEIN 1"/>
    <property type="match status" value="1"/>
</dbReference>
<name>A0A0D7X9D6_9BACL</name>
<reference evidence="3 4" key="1">
    <citation type="submission" date="2014-11" db="EMBL/GenBank/DDBJ databases">
        <title>Draft Genome Sequences of Paenibacillus polymyxa NRRL B-30509 and Paenibacillus terrae NRRL B-30644, Strains from a Poultry Environment that Produce Tridecaptin A and Paenicidins.</title>
        <authorList>
            <person name="van Belkum M.J."/>
            <person name="Lohans C.T."/>
            <person name="Vederas J.C."/>
        </authorList>
    </citation>
    <scope>NUCLEOTIDE SEQUENCE [LARGE SCALE GENOMIC DNA]</scope>
    <source>
        <strain evidence="3 4">NRRL B-30644</strain>
    </source>
</reference>
<feature type="compositionally biased region" description="Polar residues" evidence="1">
    <location>
        <begin position="54"/>
        <end position="71"/>
    </location>
</feature>
<evidence type="ECO:0000256" key="1">
    <source>
        <dbReference type="SAM" id="MobiDB-lite"/>
    </source>
</evidence>
<dbReference type="SUPFAM" id="SSF47781">
    <property type="entry name" value="RuvA domain 2-like"/>
    <property type="match status" value="1"/>
</dbReference>
<evidence type="ECO:0000313" key="4">
    <source>
        <dbReference type="Proteomes" id="UP000032534"/>
    </source>
</evidence>
<feature type="compositionally biased region" description="Low complexity" evidence="1">
    <location>
        <begin position="128"/>
        <end position="138"/>
    </location>
</feature>
<organism evidence="3 4">
    <name type="scientific">Paenibacillus terrae</name>
    <dbReference type="NCBI Taxonomy" id="159743"/>
    <lineage>
        <taxon>Bacteria</taxon>
        <taxon>Bacillati</taxon>
        <taxon>Bacillota</taxon>
        <taxon>Bacilli</taxon>
        <taxon>Bacillales</taxon>
        <taxon>Paenibacillaceae</taxon>
        <taxon>Paenibacillus</taxon>
    </lineage>
</organism>
<proteinExistence type="predicted"/>
<feature type="compositionally biased region" description="Polar residues" evidence="1">
    <location>
        <begin position="114"/>
        <end position="127"/>
    </location>
</feature>
<dbReference type="PATRIC" id="fig|159743.3.peg.1128"/>
<accession>A0A0D7X9D6</accession>
<feature type="region of interest" description="Disordered" evidence="1">
    <location>
        <begin position="47"/>
        <end position="151"/>
    </location>
</feature>
<dbReference type="InterPro" id="IPR004509">
    <property type="entry name" value="Competence_ComEA_HhH"/>
</dbReference>
<dbReference type="Proteomes" id="UP000032534">
    <property type="component" value="Unassembled WGS sequence"/>
</dbReference>
<dbReference type="InterPro" id="IPR051675">
    <property type="entry name" value="Endo/Exo/Phosphatase_dom_1"/>
</dbReference>
<feature type="compositionally biased region" description="Low complexity" evidence="1">
    <location>
        <begin position="94"/>
        <end position="107"/>
    </location>
</feature>
<dbReference type="Pfam" id="PF12836">
    <property type="entry name" value="HHH_3"/>
    <property type="match status" value="1"/>
</dbReference>
<gene>
    <name evidence="3" type="ORF">QD47_05260</name>
</gene>
<dbReference type="InterPro" id="IPR003583">
    <property type="entry name" value="Hlx-hairpin-Hlx_DNA-bd_motif"/>
</dbReference>
<protein>
    <submittedName>
        <fullName evidence="3">Competence protein ComEA</fullName>
    </submittedName>
</protein>
<dbReference type="AlphaFoldDB" id="A0A0D7X9D6"/>
<dbReference type="OrthoDB" id="9790239at2"/>
<comment type="caution">
    <text evidence="3">The sequence shown here is derived from an EMBL/GenBank/DDBJ whole genome shotgun (WGS) entry which is preliminary data.</text>
</comment>
<dbReference type="SMART" id="SM00278">
    <property type="entry name" value="HhH1"/>
    <property type="match status" value="2"/>
</dbReference>
<dbReference type="GO" id="GO:0006281">
    <property type="term" value="P:DNA repair"/>
    <property type="evidence" value="ECO:0007669"/>
    <property type="project" value="InterPro"/>
</dbReference>
<dbReference type="GO" id="GO:0015628">
    <property type="term" value="P:protein secretion by the type II secretion system"/>
    <property type="evidence" value="ECO:0007669"/>
    <property type="project" value="TreeGrafter"/>
</dbReference>
<sequence>MNRVWTGTAIVLSLIGSGLILFAGGQRPEPEEEWQVLNRKVEQALAVEPEQNESRSNSGQTQGKRVVTETSGKTERSLGGEGAAGHVKRDAVQDSASASVDGSESSSIVKQPEATDSGSVTSATGVDNSNTTTTNRTNAVSDPVASSASGEKKVNINTATAAELMELPGVGAKKAEAILSYRNQHGPFKRVNDLDHVKGIGAKMLAKMKPYVSL</sequence>
<feature type="domain" description="Helix-hairpin-helix DNA-binding motif class 1" evidence="2">
    <location>
        <begin position="192"/>
        <end position="211"/>
    </location>
</feature>
<dbReference type="GO" id="GO:0003677">
    <property type="term" value="F:DNA binding"/>
    <property type="evidence" value="ECO:0007669"/>
    <property type="project" value="InterPro"/>
</dbReference>
<dbReference type="Gene3D" id="1.10.150.320">
    <property type="entry name" value="Photosystem II 12 kDa extrinsic protein"/>
    <property type="match status" value="1"/>
</dbReference>